<comment type="similarity">
    <text evidence="1">Belongs to the bacterial solute-binding protein 7 family.</text>
</comment>
<dbReference type="InterPro" id="IPR018389">
    <property type="entry name" value="DctP_fam"/>
</dbReference>
<dbReference type="CDD" id="cd13603">
    <property type="entry name" value="PBP2_TRAP_Siap_TeaA_like"/>
    <property type="match status" value="1"/>
</dbReference>
<evidence type="ECO:0000313" key="5">
    <source>
        <dbReference type="EMBL" id="PSL00366.1"/>
    </source>
</evidence>
<evidence type="ECO:0000256" key="3">
    <source>
        <dbReference type="ARBA" id="ARBA00022729"/>
    </source>
</evidence>
<dbReference type="PIRSF" id="PIRSF006470">
    <property type="entry name" value="DctB"/>
    <property type="match status" value="1"/>
</dbReference>
<evidence type="ECO:0000256" key="1">
    <source>
        <dbReference type="ARBA" id="ARBA00009023"/>
    </source>
</evidence>
<keyword evidence="3 4" id="KW-0732">Signal</keyword>
<dbReference type="GO" id="GO:0055085">
    <property type="term" value="P:transmembrane transport"/>
    <property type="evidence" value="ECO:0007669"/>
    <property type="project" value="InterPro"/>
</dbReference>
<dbReference type="InterPro" id="IPR038404">
    <property type="entry name" value="TRAP_DctP_sf"/>
</dbReference>
<dbReference type="PROSITE" id="PS51257">
    <property type="entry name" value="PROKAR_LIPOPROTEIN"/>
    <property type="match status" value="1"/>
</dbReference>
<dbReference type="NCBIfam" id="TIGR00787">
    <property type="entry name" value="dctP"/>
    <property type="match status" value="1"/>
</dbReference>
<feature type="signal peptide" evidence="4">
    <location>
        <begin position="1"/>
        <end position="25"/>
    </location>
</feature>
<dbReference type="InterPro" id="IPR004682">
    <property type="entry name" value="TRAP_DctP"/>
</dbReference>
<keyword evidence="2" id="KW-0813">Transport</keyword>
<dbReference type="Gene3D" id="3.40.190.170">
    <property type="entry name" value="Bacterial extracellular solute-binding protein, family 7"/>
    <property type="match status" value="1"/>
</dbReference>
<comment type="caution">
    <text evidence="5">The sequence shown here is derived from an EMBL/GenBank/DDBJ whole genome shotgun (WGS) entry which is preliminary data.</text>
</comment>
<sequence>MRTSRTHLRARLFGAVALSALLALTACGGSDGGSGDSYTWRLGFNTNESSVRAAAAEKFKEIVEEESNGRITIEIFPAEALGSEQEMLNGVKTGSLELQMAGGGSMQNIVPEYAIMTLPFMVQSFDEAYALLDGPIGQGWKKQAEEQGYKVLSHHDLGFAQITNNVRPIRTPEDLEGIAMRSPDEPTSIATFEAMGANVSTLPFTEVYPGLQQGVIEGQFNPLDAIYETKFHEVQDHLTLVNIFYYHVNFIMNPDVWNGLDPELQEIVQKAADEAQTVSREQTQQNDKEMLETLRPEFEEIVEDPDLEAFRTAVEPAFSEFEKIVDPAKIQEARDFIEDYRAENQ</sequence>
<dbReference type="AlphaFoldDB" id="A0A2P8DT23"/>
<dbReference type="InterPro" id="IPR021133">
    <property type="entry name" value="HEAT_type_2"/>
</dbReference>
<keyword evidence="5" id="KW-0675">Receptor</keyword>
<dbReference type="RefSeq" id="WP_106538806.1">
    <property type="nucleotide sequence ID" value="NZ_PYGE01000016.1"/>
</dbReference>
<dbReference type="NCBIfam" id="NF037995">
    <property type="entry name" value="TRAP_S1"/>
    <property type="match status" value="1"/>
</dbReference>
<name>A0A2P8DT23_9ACTN</name>
<gene>
    <name evidence="5" type="ORF">CLV30_11626</name>
</gene>
<feature type="chain" id="PRO_5039655249" evidence="4">
    <location>
        <begin position="26"/>
        <end position="345"/>
    </location>
</feature>
<reference evidence="5 6" key="1">
    <citation type="submission" date="2018-03" db="EMBL/GenBank/DDBJ databases">
        <title>Genomic Encyclopedia of Archaeal and Bacterial Type Strains, Phase II (KMG-II): from individual species to whole genera.</title>
        <authorList>
            <person name="Goeker M."/>
        </authorList>
    </citation>
    <scope>NUCLEOTIDE SEQUENCE [LARGE SCALE GENOMIC DNA]</scope>
    <source>
        <strain evidence="5 6">DSM 45211</strain>
    </source>
</reference>
<evidence type="ECO:0000256" key="2">
    <source>
        <dbReference type="ARBA" id="ARBA00022448"/>
    </source>
</evidence>
<organism evidence="5 6">
    <name type="scientific">Haloactinopolyspora alba</name>
    <dbReference type="NCBI Taxonomy" id="648780"/>
    <lineage>
        <taxon>Bacteria</taxon>
        <taxon>Bacillati</taxon>
        <taxon>Actinomycetota</taxon>
        <taxon>Actinomycetes</taxon>
        <taxon>Jiangellales</taxon>
        <taxon>Jiangellaceae</taxon>
        <taxon>Haloactinopolyspora</taxon>
    </lineage>
</organism>
<evidence type="ECO:0000256" key="4">
    <source>
        <dbReference type="SAM" id="SignalP"/>
    </source>
</evidence>
<dbReference type="PANTHER" id="PTHR33376:SF7">
    <property type="entry name" value="C4-DICARBOXYLATE-BINDING PROTEIN DCTB"/>
    <property type="match status" value="1"/>
</dbReference>
<protein>
    <submittedName>
        <fullName evidence="5">Tripartite ATP-independent transporter DctP family solute receptor</fullName>
    </submittedName>
</protein>
<proteinExistence type="inferred from homology"/>
<dbReference type="PROSITE" id="PS50077">
    <property type="entry name" value="HEAT_REPEAT"/>
    <property type="match status" value="1"/>
</dbReference>
<keyword evidence="6" id="KW-1185">Reference proteome</keyword>
<dbReference type="EMBL" id="PYGE01000016">
    <property type="protein sequence ID" value="PSL00366.1"/>
    <property type="molecule type" value="Genomic_DNA"/>
</dbReference>
<evidence type="ECO:0000313" key="6">
    <source>
        <dbReference type="Proteomes" id="UP000243528"/>
    </source>
</evidence>
<dbReference type="OrthoDB" id="9815946at2"/>
<dbReference type="Proteomes" id="UP000243528">
    <property type="component" value="Unassembled WGS sequence"/>
</dbReference>
<dbReference type="Pfam" id="PF03480">
    <property type="entry name" value="DctP"/>
    <property type="match status" value="1"/>
</dbReference>
<dbReference type="PANTHER" id="PTHR33376">
    <property type="match status" value="1"/>
</dbReference>
<dbReference type="GO" id="GO:0030288">
    <property type="term" value="C:outer membrane-bounded periplasmic space"/>
    <property type="evidence" value="ECO:0007669"/>
    <property type="project" value="InterPro"/>
</dbReference>
<accession>A0A2P8DT23</accession>